<name>Q2CGD1_OCEGH</name>
<reference evidence="5 6" key="1">
    <citation type="journal article" date="2010" name="J. Bacteriol.">
        <title>Genome sequences of Oceanicola granulosus HTCC2516(T) and Oceanicola batsensis HTCC2597(TDelta).</title>
        <authorList>
            <person name="Thrash J.C."/>
            <person name="Cho J.C."/>
            <person name="Vergin K.L."/>
            <person name="Giovannoni S.J."/>
        </authorList>
    </citation>
    <scope>NUCLEOTIDE SEQUENCE [LARGE SCALE GENOMIC DNA]</scope>
    <source>
        <strain evidence="6">ATCC BAA-861 / DSM 15982 / KCTC 12143 / HTCC2516</strain>
    </source>
</reference>
<dbReference type="SUPFAM" id="SSF48208">
    <property type="entry name" value="Six-hairpin glycosidases"/>
    <property type="match status" value="1"/>
</dbReference>
<feature type="domain" description="Mannosylglycerate hydrolase MGH1-like glycoside hydrolase" evidence="4">
    <location>
        <begin position="239"/>
        <end position="539"/>
    </location>
</feature>
<keyword evidence="2" id="KW-0378">Hydrolase</keyword>
<accession>Q2CGD1</accession>
<dbReference type="PANTHER" id="PTHR10412:SF11">
    <property type="entry name" value="MANNOSYL-OLIGOSACCHARIDE GLUCOSIDASE"/>
    <property type="match status" value="1"/>
</dbReference>
<keyword evidence="6" id="KW-1185">Reference proteome</keyword>
<evidence type="ECO:0000256" key="2">
    <source>
        <dbReference type="ARBA" id="ARBA00022801"/>
    </source>
</evidence>
<dbReference type="InterPro" id="IPR054491">
    <property type="entry name" value="MGH1-like_GH"/>
</dbReference>
<dbReference type="Pfam" id="PF22422">
    <property type="entry name" value="MGH1-like_GH"/>
    <property type="match status" value="1"/>
</dbReference>
<dbReference type="EMBL" id="AAOT01000009">
    <property type="protein sequence ID" value="EAR51787.1"/>
    <property type="molecule type" value="Genomic_DNA"/>
</dbReference>
<comment type="caution">
    <text evidence="5">The sequence shown here is derived from an EMBL/GenBank/DDBJ whole genome shotgun (WGS) entry which is preliminary data.</text>
</comment>
<dbReference type="Gene3D" id="1.50.10.10">
    <property type="match status" value="1"/>
</dbReference>
<dbReference type="GO" id="GO:0009311">
    <property type="term" value="P:oligosaccharide metabolic process"/>
    <property type="evidence" value="ECO:0007669"/>
    <property type="project" value="InterPro"/>
</dbReference>
<dbReference type="AlphaFoldDB" id="Q2CGD1"/>
<gene>
    <name evidence="5" type="ORF">OG2516_06976</name>
</gene>
<dbReference type="PANTHER" id="PTHR10412">
    <property type="entry name" value="MANNOSYL-OLIGOSACCHARIDE GLUCOSIDASE"/>
    <property type="match status" value="1"/>
</dbReference>
<dbReference type="GO" id="GO:0006487">
    <property type="term" value="P:protein N-linked glycosylation"/>
    <property type="evidence" value="ECO:0007669"/>
    <property type="project" value="TreeGrafter"/>
</dbReference>
<dbReference type="RefSeq" id="WP_007254921.1">
    <property type="nucleotide sequence ID" value="NZ_CH724107.1"/>
</dbReference>
<evidence type="ECO:0000256" key="3">
    <source>
        <dbReference type="ARBA" id="ARBA00023295"/>
    </source>
</evidence>
<keyword evidence="3" id="KW-0326">Glycosidase</keyword>
<dbReference type="OrthoDB" id="9781878at2"/>
<evidence type="ECO:0000256" key="1">
    <source>
        <dbReference type="ARBA" id="ARBA00010833"/>
    </source>
</evidence>
<proteinExistence type="inferred from homology"/>
<organism evidence="5 6">
    <name type="scientific">Oceanicola granulosus (strain ATCC BAA-861 / DSM 15982 / KCTC 12143 / HTCC2516)</name>
    <dbReference type="NCBI Taxonomy" id="314256"/>
    <lineage>
        <taxon>Bacteria</taxon>
        <taxon>Pseudomonadati</taxon>
        <taxon>Pseudomonadota</taxon>
        <taxon>Alphaproteobacteria</taxon>
        <taxon>Rhodobacterales</taxon>
        <taxon>Roseobacteraceae</taxon>
        <taxon>Oceanicola</taxon>
    </lineage>
</organism>
<dbReference type="InterPro" id="IPR008928">
    <property type="entry name" value="6-hairpin_glycosidase_sf"/>
</dbReference>
<evidence type="ECO:0000313" key="5">
    <source>
        <dbReference type="EMBL" id="EAR51787.1"/>
    </source>
</evidence>
<dbReference type="HOGENOM" id="CLU_030429_0_0_5"/>
<dbReference type="STRING" id="314256.OG2516_06976"/>
<dbReference type="eggNOG" id="COG3408">
    <property type="taxonomic scope" value="Bacteria"/>
</dbReference>
<dbReference type="InterPro" id="IPR004888">
    <property type="entry name" value="Glycoside_hydrolase_63"/>
</dbReference>
<dbReference type="GO" id="GO:0004573">
    <property type="term" value="F:Glc3Man9GlcNAc2 oligosaccharide glucosidase activity"/>
    <property type="evidence" value="ECO:0007669"/>
    <property type="project" value="InterPro"/>
</dbReference>
<evidence type="ECO:0000313" key="6">
    <source>
        <dbReference type="Proteomes" id="UP000003635"/>
    </source>
</evidence>
<protein>
    <recommendedName>
        <fullName evidence="4">Mannosylglycerate hydrolase MGH1-like glycoside hydrolase domain-containing protein</fullName>
    </recommendedName>
</protein>
<dbReference type="Proteomes" id="UP000003635">
    <property type="component" value="Unassembled WGS sequence"/>
</dbReference>
<dbReference type="InterPro" id="IPR012341">
    <property type="entry name" value="6hp_glycosidase-like_sf"/>
</dbReference>
<evidence type="ECO:0000259" key="4">
    <source>
        <dbReference type="Pfam" id="PF22422"/>
    </source>
</evidence>
<comment type="similarity">
    <text evidence="1">Belongs to the glycosyl hydrolase 63 family.</text>
</comment>
<sequence length="562" mass="61187">MSRLFDPHAVPFSRRERFLTLSWMDGALMLRSVRGGDLRPSLGRLARLAFETPGGAVEPEFELTPGALVARAGGGELRFSIGAGERLHVAGEGLAVVLHLEGSRYDYAYRTPRGEDCLVAAFENLRLMPRASVGAVEVTGLWRRDRSEAVRCRLSGARLEATLDLFTVTPPAPATQSQAEAEAEAARDFEAFLAAFGPARAGGDEARRLAAYILWSATVPAGGALSRPAVYMSKNEMINVWSWDNAFSALGLAEADPDLALDQLRVIYDRQDPSGMLPDFVHDAGASYAFTKPPVHGWTLLRLMADRPGWPSAEVRAELGRALAAQVGWWLTEARAGRDELPCYPHGNDSGWDNASFFDEGGPVLSPDLPTFLILCCDALAVLRPDEAARWRDEGEALLALLQARLGGAEGFGTRKLHGGDLRFGRTLAEFMPLLLGDRLPRAQADAMVARFERDMLTEWGPATEAPDSPHYESDGYWRGPIWAPTTALIRDGLIAAGADDLAREVATRYCHLCETSGMAENFDALTGAPLRDPAFAWTSAVYLAFTRQLARRTATTEELAT</sequence>